<dbReference type="InterPro" id="IPR040982">
    <property type="entry name" value="DNA_pol3_finger"/>
</dbReference>
<keyword evidence="4" id="KW-0235">DNA replication</keyword>
<keyword evidence="2" id="KW-0808">Transferase</keyword>
<sequence>MGYLNLLNIQSCYNFLESTIRPHDYVEFLKNQNFNFGFLADYNVMYGIPEFEEQCRANNIKPIIGVSFTISFGQIIVYAKNNEGYKSISTFSSYLQSFDKLDIDQTEKKFFQTLKNNVVVVFVPTVEFIDNYINKLKNHFGNESLFFGVDSSNHHFLKNEENVIFAQEVNFLYDSEYQTFLSLKAIASGELLTDVKNIKKTFYLKQESIANFIDIKKHLSSLEKIVNQVENHVSNDNRKHFLSYPNSKKIPSDNYLRLICEEAFENYQQQIDFKNIYIDRLDMELEVIKKMGFADYFLIVADFVAEAKRKNILVGPGRGSAAGSLVAFLLGITDLDPLKWGLLFERFLNIERITLPDIDIDFQDDRREEVLDYLFEKYGKDHFSTIVTFQTIGIKNAIRDCGRVFNLPIEEVSQMTKQISDRNVKDLQLALDSSETLRKYKEKYPHIFEVVSNIIGLPRQTGTHAAGVVFSDTKLHEVVPTKLGMNGITQTQYSMSYLEEIGLIKTDILGLRNLSIIQEVLKNIRESKNKVIELNKIPENDLETFALLRGGDTSGIFQLESEGMTDVLKKMKVNSIDDIALTSALFRPGPQENIPTFIKRKNNIENNYIIEESLKQILESTYGIIVYQEQVMQILKKVANLSLSKADIIRRAMSKKDQKLMDAFKNEFIEKAVNNNYSMEKAIELWNYIEKFAEYGFNKSHAVAYAKISYWMAYLKTHYKAEFYCALLNGVIRNEIKTFQYINELKASGFFVSHPNIKNPNSVYYFKDNKVMMPLSVIKHIGPEFMRNLKKIYTESKNAFDSLISLLSYLKKYNAIGDQKYNALVYSGAFDTYGYSRKDLISQKEMILNLSDVYGELGDPSITLDIEKRKDNPEEIISYEKEYLGFYISSHPLSILRNKLKNKEKLRLLSSLRGTPVVCETLVILGKMITKKDKNGNEMCFVNIEDESSEMLLTIFASSFETLKGKIKEGQTVILRIKTQFFNNKSSAVFQDLIKIF</sequence>
<comment type="catalytic activity">
    <reaction evidence="6">
        <text>DNA(n) + a 2'-deoxyribonucleoside 5'-triphosphate = DNA(n+1) + diphosphate</text>
        <dbReference type="Rhea" id="RHEA:22508"/>
        <dbReference type="Rhea" id="RHEA-COMP:17339"/>
        <dbReference type="Rhea" id="RHEA-COMP:17340"/>
        <dbReference type="ChEBI" id="CHEBI:33019"/>
        <dbReference type="ChEBI" id="CHEBI:61560"/>
        <dbReference type="ChEBI" id="CHEBI:173112"/>
        <dbReference type="EC" id="2.7.7.7"/>
    </reaction>
</comment>
<dbReference type="KEGG" id="sapi:SAPIS_v1c08570"/>
<dbReference type="OrthoDB" id="9803237at2"/>
<evidence type="ECO:0000256" key="3">
    <source>
        <dbReference type="ARBA" id="ARBA00022695"/>
    </source>
</evidence>
<dbReference type="InterPro" id="IPR004013">
    <property type="entry name" value="PHP_dom"/>
</dbReference>
<evidence type="ECO:0000259" key="9">
    <source>
        <dbReference type="Pfam" id="PF14579"/>
    </source>
</evidence>
<dbReference type="CDD" id="cd07431">
    <property type="entry name" value="PHP_PolIIIA"/>
    <property type="match status" value="1"/>
</dbReference>
<dbReference type="InterPro" id="IPR004805">
    <property type="entry name" value="DnaE2/DnaE/PolC"/>
</dbReference>
<reference evidence="11 12" key="1">
    <citation type="journal article" date="2014" name="Genome Announc.">
        <title>Complete Genome Sequence of Spiroplasma apis B31T (ATCC 33834), a Bacterium Associated with May Disease of Honeybees (Apis mellifera).</title>
        <authorList>
            <person name="Ku C."/>
            <person name="Lo W.S."/>
            <person name="Chen L.L."/>
            <person name="Kuo C.H."/>
        </authorList>
    </citation>
    <scope>NUCLEOTIDE SEQUENCE [LARGE SCALE GENOMIC DNA]</scope>
    <source>
        <strain evidence="11">B31</strain>
    </source>
</reference>
<evidence type="ECO:0000313" key="12">
    <source>
        <dbReference type="Proteomes" id="UP000018550"/>
    </source>
</evidence>
<dbReference type="Gene3D" id="3.20.20.140">
    <property type="entry name" value="Metal-dependent hydrolases"/>
    <property type="match status" value="1"/>
</dbReference>
<dbReference type="HOGENOM" id="CLU_001600_0_1_14"/>
<dbReference type="Pfam" id="PF07733">
    <property type="entry name" value="DNA_pol3_alpha"/>
    <property type="match status" value="1"/>
</dbReference>
<dbReference type="Pfam" id="PF14579">
    <property type="entry name" value="HHH_6"/>
    <property type="match status" value="1"/>
</dbReference>
<dbReference type="GO" id="GO:0003887">
    <property type="term" value="F:DNA-directed DNA polymerase activity"/>
    <property type="evidence" value="ECO:0007669"/>
    <property type="project" value="UniProtKB-KW"/>
</dbReference>
<dbReference type="PANTHER" id="PTHR32294">
    <property type="entry name" value="DNA POLYMERASE III SUBUNIT ALPHA"/>
    <property type="match status" value="1"/>
</dbReference>
<dbReference type="InterPro" id="IPR011708">
    <property type="entry name" value="DNA_pol3_alpha_NTPase_dom"/>
</dbReference>
<proteinExistence type="predicted"/>
<accession>V5RJ22</accession>
<feature type="domain" description="DNA polymerase helix-hairpin-helix motif" evidence="9">
    <location>
        <begin position="752"/>
        <end position="840"/>
    </location>
</feature>
<evidence type="ECO:0000259" key="7">
    <source>
        <dbReference type="Pfam" id="PF02811"/>
    </source>
</evidence>
<gene>
    <name evidence="11" type="primary">dnaE</name>
    <name evidence="11" type="ORF">SAPIS_v1c08570</name>
</gene>
<dbReference type="GO" id="GO:0006260">
    <property type="term" value="P:DNA replication"/>
    <property type="evidence" value="ECO:0007669"/>
    <property type="project" value="UniProtKB-KW"/>
</dbReference>
<keyword evidence="5" id="KW-0239">DNA-directed DNA polymerase</keyword>
<evidence type="ECO:0000256" key="2">
    <source>
        <dbReference type="ARBA" id="ARBA00022679"/>
    </source>
</evidence>
<dbReference type="InterPro" id="IPR029460">
    <property type="entry name" value="DNAPol_HHH"/>
</dbReference>
<evidence type="ECO:0000256" key="6">
    <source>
        <dbReference type="ARBA" id="ARBA00049244"/>
    </source>
</evidence>
<keyword evidence="12" id="KW-1185">Reference proteome</keyword>
<dbReference type="STRING" id="1276258.SAPIS_v1c08570"/>
<dbReference type="PANTHER" id="PTHR32294:SF0">
    <property type="entry name" value="DNA POLYMERASE III SUBUNIT ALPHA"/>
    <property type="match status" value="1"/>
</dbReference>
<dbReference type="RefSeq" id="WP_023790053.1">
    <property type="nucleotide sequence ID" value="NC_022998.1"/>
</dbReference>
<feature type="domain" description="Bacterial DNA polymerase III alpha subunit NTPase" evidence="8">
    <location>
        <begin position="255"/>
        <end position="510"/>
    </location>
</feature>
<dbReference type="Proteomes" id="UP000018550">
    <property type="component" value="Chromosome"/>
</dbReference>
<evidence type="ECO:0000259" key="8">
    <source>
        <dbReference type="Pfam" id="PF07733"/>
    </source>
</evidence>
<feature type="domain" description="PHP" evidence="7">
    <location>
        <begin position="8"/>
        <end position="100"/>
    </location>
</feature>
<evidence type="ECO:0000256" key="5">
    <source>
        <dbReference type="ARBA" id="ARBA00022932"/>
    </source>
</evidence>
<evidence type="ECO:0000256" key="1">
    <source>
        <dbReference type="ARBA" id="ARBA00012417"/>
    </source>
</evidence>
<dbReference type="CDD" id="cd04485">
    <property type="entry name" value="DnaE_OBF"/>
    <property type="match status" value="1"/>
</dbReference>
<feature type="domain" description="DNA polymerase III alpha subunit finger" evidence="10">
    <location>
        <begin position="513"/>
        <end position="676"/>
    </location>
</feature>
<dbReference type="EMBL" id="CP006682">
    <property type="protein sequence ID" value="AHB36702.1"/>
    <property type="molecule type" value="Genomic_DNA"/>
</dbReference>
<dbReference type="InterPro" id="IPR041931">
    <property type="entry name" value="DNA_pol3_alpha_thumb_dom"/>
</dbReference>
<name>V5RJ22_SPIAP</name>
<organism evidence="11 12">
    <name type="scientific">Spiroplasma apis B31</name>
    <dbReference type="NCBI Taxonomy" id="1276258"/>
    <lineage>
        <taxon>Bacteria</taxon>
        <taxon>Bacillati</taxon>
        <taxon>Mycoplasmatota</taxon>
        <taxon>Mollicutes</taxon>
        <taxon>Entomoplasmatales</taxon>
        <taxon>Spiroplasmataceae</taxon>
        <taxon>Spiroplasma</taxon>
    </lineage>
</organism>
<dbReference type="GO" id="GO:0008408">
    <property type="term" value="F:3'-5' exonuclease activity"/>
    <property type="evidence" value="ECO:0007669"/>
    <property type="project" value="InterPro"/>
</dbReference>
<dbReference type="Pfam" id="PF02811">
    <property type="entry name" value="PHP"/>
    <property type="match status" value="1"/>
</dbReference>
<protein>
    <recommendedName>
        <fullName evidence="1">DNA-directed DNA polymerase</fullName>
        <ecNumber evidence="1">2.7.7.7</ecNumber>
    </recommendedName>
</protein>
<dbReference type="Gene3D" id="1.10.10.1600">
    <property type="entry name" value="Bacterial DNA polymerase III alpha subunit, thumb domain"/>
    <property type="match status" value="1"/>
</dbReference>
<dbReference type="AlphaFoldDB" id="V5RJ22"/>
<dbReference type="eggNOG" id="COG0587">
    <property type="taxonomic scope" value="Bacteria"/>
</dbReference>
<evidence type="ECO:0000259" key="10">
    <source>
        <dbReference type="Pfam" id="PF17657"/>
    </source>
</evidence>
<dbReference type="PATRIC" id="fig|1276258.3.peg.878"/>
<dbReference type="NCBIfam" id="TIGR00594">
    <property type="entry name" value="polc"/>
    <property type="match status" value="1"/>
</dbReference>
<evidence type="ECO:0000256" key="4">
    <source>
        <dbReference type="ARBA" id="ARBA00022705"/>
    </source>
</evidence>
<evidence type="ECO:0000313" key="11">
    <source>
        <dbReference type="EMBL" id="AHB36702.1"/>
    </source>
</evidence>
<keyword evidence="3" id="KW-0548">Nucleotidyltransferase</keyword>
<dbReference type="EC" id="2.7.7.7" evidence="1"/>
<dbReference type="Pfam" id="PF17657">
    <property type="entry name" value="DNA_pol3_finger"/>
    <property type="match status" value="1"/>
</dbReference>